<dbReference type="PANTHER" id="PTHR43566:SF2">
    <property type="entry name" value="DUF4143 DOMAIN-CONTAINING PROTEIN"/>
    <property type="match status" value="1"/>
</dbReference>
<name>A0A1Y1Q9B7_9GAMM</name>
<evidence type="ECO:0000313" key="3">
    <source>
        <dbReference type="EMBL" id="OQX00278.1"/>
    </source>
</evidence>
<dbReference type="PANTHER" id="PTHR43566">
    <property type="entry name" value="CONSERVED PROTEIN"/>
    <property type="match status" value="1"/>
</dbReference>
<dbReference type="SUPFAM" id="SSF52540">
    <property type="entry name" value="P-loop containing nucleoside triphosphate hydrolases"/>
    <property type="match status" value="1"/>
</dbReference>
<feature type="domain" description="AAA" evidence="1">
    <location>
        <begin position="17"/>
        <end position="140"/>
    </location>
</feature>
<reference evidence="3 4" key="1">
    <citation type="submission" date="2017-01" db="EMBL/GenBank/DDBJ databases">
        <title>Novel large sulfur bacteria in the metagenomes of groundwater-fed chemosynthetic microbial mats in the Lake Huron basin.</title>
        <authorList>
            <person name="Sharrar A.M."/>
            <person name="Flood B.E."/>
            <person name="Bailey J.V."/>
            <person name="Jones D.S."/>
            <person name="Biddanda B."/>
            <person name="Ruberg S.A."/>
            <person name="Marcus D.N."/>
            <person name="Dick G.J."/>
        </authorList>
    </citation>
    <scope>NUCLEOTIDE SEQUENCE [LARGE SCALE GENOMIC DNA]</scope>
    <source>
        <strain evidence="3">A8</strain>
    </source>
</reference>
<dbReference type="Gene3D" id="3.40.50.300">
    <property type="entry name" value="P-loop containing nucleotide triphosphate hydrolases"/>
    <property type="match status" value="1"/>
</dbReference>
<accession>A0A1Y1Q9B7</accession>
<proteinExistence type="predicted"/>
<comment type="caution">
    <text evidence="3">The sequence shown here is derived from an EMBL/GenBank/DDBJ whole genome shotgun (WGS) entry which is preliminary data.</text>
</comment>
<sequence length="388" mass="44252">MIKRTLTQTLIEALQSQPAVVLLGARQVGKTTLAQHLLTTHKAIYIDLEDYVEREGVMQNPKLFCEQHKDELVIFDEIQNTPDLFPVLRGVIDKRRREGRESGQFLLLGSASVDLMKQAGERLAGRVAYLDMTPLHAMEVGKENIEKLWTRGGFPQSYLAASDEDSFRKRKYLIRSYLEKDIPFFDRSVPQETMQRLWLMLAHLQGQPFNASVIADNLGIDYRKIIAYTDLLVDLMLVRRLQPFHINIGKRLVKTPILYIRDSGLLHALLTIQDWDTLIMHPVSGASWEGFVIENLLAAAPDSVIPYFYRTGAGAEIDLILLFPDQSKLAIEIKRNPRPKISKGFYISQQDIKPKHSYVVTPQESVFPIDEQTTQIGLYGLMECLKAM</sequence>
<protein>
    <submittedName>
        <fullName evidence="3">ATPase</fullName>
    </submittedName>
</protein>
<dbReference type="Pfam" id="PF13635">
    <property type="entry name" value="DUF4143"/>
    <property type="match status" value="1"/>
</dbReference>
<organism evidence="3 4">
    <name type="scientific">Thiothrix lacustris</name>
    <dbReference type="NCBI Taxonomy" id="525917"/>
    <lineage>
        <taxon>Bacteria</taxon>
        <taxon>Pseudomonadati</taxon>
        <taxon>Pseudomonadota</taxon>
        <taxon>Gammaproteobacteria</taxon>
        <taxon>Thiotrichales</taxon>
        <taxon>Thiotrichaceae</taxon>
        <taxon>Thiothrix</taxon>
    </lineage>
</organism>
<dbReference type="Proteomes" id="UP000192491">
    <property type="component" value="Unassembled WGS sequence"/>
</dbReference>
<dbReference type="InterPro" id="IPR025420">
    <property type="entry name" value="DUF4143"/>
</dbReference>
<gene>
    <name evidence="3" type="ORF">BWK73_48965</name>
</gene>
<dbReference type="InterPro" id="IPR041682">
    <property type="entry name" value="AAA_14"/>
</dbReference>
<feature type="domain" description="DUF4143" evidence="2">
    <location>
        <begin position="179"/>
        <end position="335"/>
    </location>
</feature>
<evidence type="ECO:0000313" key="4">
    <source>
        <dbReference type="Proteomes" id="UP000192491"/>
    </source>
</evidence>
<evidence type="ECO:0000259" key="1">
    <source>
        <dbReference type="Pfam" id="PF13173"/>
    </source>
</evidence>
<dbReference type="AlphaFoldDB" id="A0A1Y1Q9B7"/>
<evidence type="ECO:0000259" key="2">
    <source>
        <dbReference type="Pfam" id="PF13635"/>
    </source>
</evidence>
<dbReference type="Pfam" id="PF13173">
    <property type="entry name" value="AAA_14"/>
    <property type="match status" value="1"/>
</dbReference>
<dbReference type="InterPro" id="IPR027417">
    <property type="entry name" value="P-loop_NTPase"/>
</dbReference>
<dbReference type="EMBL" id="MTEJ01000663">
    <property type="protein sequence ID" value="OQX00278.1"/>
    <property type="molecule type" value="Genomic_DNA"/>
</dbReference>